<evidence type="ECO:0000313" key="1">
    <source>
        <dbReference type="EMBL" id="ASN71573.1"/>
    </source>
</evidence>
<proteinExistence type="predicted"/>
<gene>
    <name evidence="1" type="ORF">10S8_17</name>
</gene>
<accession>A0A2H4JC61</accession>
<dbReference type="EMBL" id="MF417928">
    <property type="protein sequence ID" value="ASN71573.1"/>
    <property type="molecule type" value="Genomic_DNA"/>
</dbReference>
<reference evidence="1" key="1">
    <citation type="submission" date="2017-06" db="EMBL/GenBank/DDBJ databases">
        <title>Novel phages from South African skin metaviromes.</title>
        <authorList>
            <person name="van Zyl L.J."/>
            <person name="Abrahams Y."/>
            <person name="Stander E.A."/>
            <person name="Kirby B.M."/>
            <person name="Clavaud C."/>
            <person name="Farcet C."/>
            <person name="Breton L."/>
            <person name="Trindade M.I."/>
        </authorList>
    </citation>
    <scope>NUCLEOTIDE SEQUENCE</scope>
</reference>
<protein>
    <submittedName>
        <fullName evidence="1">Uncharacterized protein</fullName>
    </submittedName>
</protein>
<sequence>MKDRKKELSEKMEKIRFNTDEQSLSSFQLYSHRKNEVDRIIGLIEIEPMHELKNTDKITNIRDMTIFDN</sequence>
<name>A0A2H4JC61_9CAUD</name>
<organism evidence="1">
    <name type="scientific">uncultured Caudovirales phage</name>
    <dbReference type="NCBI Taxonomy" id="2100421"/>
    <lineage>
        <taxon>Viruses</taxon>
        <taxon>Duplodnaviria</taxon>
        <taxon>Heunggongvirae</taxon>
        <taxon>Uroviricota</taxon>
        <taxon>Caudoviricetes</taxon>
        <taxon>Peduoviridae</taxon>
        <taxon>Maltschvirus</taxon>
        <taxon>Maltschvirus maltsch</taxon>
    </lineage>
</organism>